<dbReference type="Proteomes" id="UP001201262">
    <property type="component" value="Unassembled WGS sequence"/>
</dbReference>
<proteinExistence type="predicted"/>
<feature type="transmembrane region" description="Helical" evidence="2">
    <location>
        <begin position="12"/>
        <end position="43"/>
    </location>
</feature>
<keyword evidence="2" id="KW-1133">Transmembrane helix</keyword>
<feature type="region of interest" description="Disordered" evidence="1">
    <location>
        <begin position="52"/>
        <end position="98"/>
    </location>
</feature>
<keyword evidence="2" id="KW-0472">Membrane</keyword>
<dbReference type="AlphaFoldDB" id="A0AAD4KNT5"/>
<evidence type="ECO:0000313" key="3">
    <source>
        <dbReference type="EMBL" id="KAH8695926.1"/>
    </source>
</evidence>
<sequence>MSSWWGEFNNSHALWIGVVALAVWAGVKTWTDFWGPFVAYYLVPLMRRSSRLPPDPERGIPLQPNPPSIDNGGHGGQNPQGSQDGDEGNLPGGSVPGP</sequence>
<comment type="caution">
    <text evidence="3">The sequence shown here is derived from an EMBL/GenBank/DDBJ whole genome shotgun (WGS) entry which is preliminary data.</text>
</comment>
<dbReference type="RefSeq" id="XP_046070864.1">
    <property type="nucleotide sequence ID" value="XM_046220479.1"/>
</dbReference>
<keyword evidence="4" id="KW-1185">Reference proteome</keyword>
<organism evidence="3 4">
    <name type="scientific">Talaromyces proteolyticus</name>
    <dbReference type="NCBI Taxonomy" id="1131652"/>
    <lineage>
        <taxon>Eukaryota</taxon>
        <taxon>Fungi</taxon>
        <taxon>Dikarya</taxon>
        <taxon>Ascomycota</taxon>
        <taxon>Pezizomycotina</taxon>
        <taxon>Eurotiomycetes</taxon>
        <taxon>Eurotiomycetidae</taxon>
        <taxon>Eurotiales</taxon>
        <taxon>Trichocomaceae</taxon>
        <taxon>Talaromyces</taxon>
        <taxon>Talaromyces sect. Bacilispori</taxon>
    </lineage>
</organism>
<reference evidence="3" key="1">
    <citation type="submission" date="2021-12" db="EMBL/GenBank/DDBJ databases">
        <title>Convergent genome expansion in fungi linked to evolution of root-endophyte symbiosis.</title>
        <authorList>
            <consortium name="DOE Joint Genome Institute"/>
            <person name="Ke Y.-H."/>
            <person name="Bonito G."/>
            <person name="Liao H.-L."/>
            <person name="Looney B."/>
            <person name="Rojas-Flechas A."/>
            <person name="Nash J."/>
            <person name="Hameed K."/>
            <person name="Schadt C."/>
            <person name="Martin F."/>
            <person name="Crous P.W."/>
            <person name="Miettinen O."/>
            <person name="Magnuson J.K."/>
            <person name="Labbe J."/>
            <person name="Jacobson D."/>
            <person name="Doktycz M.J."/>
            <person name="Veneault-Fourrey C."/>
            <person name="Kuo A."/>
            <person name="Mondo S."/>
            <person name="Calhoun S."/>
            <person name="Riley R."/>
            <person name="Ohm R."/>
            <person name="LaButti K."/>
            <person name="Andreopoulos B."/>
            <person name="Pangilinan J."/>
            <person name="Nolan M."/>
            <person name="Tritt A."/>
            <person name="Clum A."/>
            <person name="Lipzen A."/>
            <person name="Daum C."/>
            <person name="Barry K."/>
            <person name="Grigoriev I.V."/>
            <person name="Vilgalys R."/>
        </authorList>
    </citation>
    <scope>NUCLEOTIDE SEQUENCE</scope>
    <source>
        <strain evidence="3">PMI_201</strain>
    </source>
</reference>
<name>A0AAD4KNT5_9EURO</name>
<keyword evidence="2" id="KW-0812">Transmembrane</keyword>
<gene>
    <name evidence="3" type="ORF">BGW36DRAFT_427962</name>
</gene>
<dbReference type="EMBL" id="JAJTJA010000007">
    <property type="protein sequence ID" value="KAH8695926.1"/>
    <property type="molecule type" value="Genomic_DNA"/>
</dbReference>
<accession>A0AAD4KNT5</accession>
<protein>
    <submittedName>
        <fullName evidence="3">Uncharacterized protein</fullName>
    </submittedName>
</protein>
<evidence type="ECO:0000313" key="4">
    <source>
        <dbReference type="Proteomes" id="UP001201262"/>
    </source>
</evidence>
<dbReference type="GeneID" id="70250766"/>
<evidence type="ECO:0000256" key="1">
    <source>
        <dbReference type="SAM" id="MobiDB-lite"/>
    </source>
</evidence>
<evidence type="ECO:0000256" key="2">
    <source>
        <dbReference type="SAM" id="Phobius"/>
    </source>
</evidence>